<dbReference type="PANTHER" id="PTHR46663:SF4">
    <property type="entry name" value="DIGUANYLATE CYCLASE DGCT-RELATED"/>
    <property type="match status" value="1"/>
</dbReference>
<feature type="transmembrane region" description="Helical" evidence="1">
    <location>
        <begin position="74"/>
        <end position="93"/>
    </location>
</feature>
<proteinExistence type="predicted"/>
<dbReference type="Pfam" id="PF00990">
    <property type="entry name" value="GGDEF"/>
    <property type="match status" value="1"/>
</dbReference>
<feature type="domain" description="GGDEF" evidence="2">
    <location>
        <begin position="283"/>
        <end position="407"/>
    </location>
</feature>
<feature type="transmembrane region" description="Helical" evidence="1">
    <location>
        <begin position="12"/>
        <end position="36"/>
    </location>
</feature>
<evidence type="ECO:0000313" key="4">
    <source>
        <dbReference type="Proteomes" id="UP000217186"/>
    </source>
</evidence>
<dbReference type="SUPFAM" id="SSF55073">
    <property type="entry name" value="Nucleotide cyclase"/>
    <property type="match status" value="1"/>
</dbReference>
<dbReference type="SMART" id="SM00267">
    <property type="entry name" value="GGDEF"/>
    <property type="match status" value="1"/>
</dbReference>
<feature type="transmembrane region" description="Helical" evidence="1">
    <location>
        <begin position="138"/>
        <end position="157"/>
    </location>
</feature>
<keyword evidence="4" id="KW-1185">Reference proteome</keyword>
<evidence type="ECO:0000259" key="2">
    <source>
        <dbReference type="PROSITE" id="PS50887"/>
    </source>
</evidence>
<sequence>MAPRISDPLSKSLLITAISLWLFGSVLASTASYYSLPEVNSLISNTSYLLFYPCAVIALPRLINSSRKSTVLEIFDASIVGLGLGVLGTTFALKPVLPHFGGKLGDALFALTFPVCDLILISITIATIASHGWSKRSLVVFAGVLAFTCTDFFFLWQHLNGNYSFGSIVDDGWLLGLLLLAESTWHPGKDEESTASVNPIFIALSVFLSATLLALIAIKPGYFPTFILFPAVSTLMLAFIRMTIALKQARNIGHERILARTDELTGLPNRRRLISEIESFVGKDGSLLLLDLDGFKPVNDLYGHTTGDKVLQQVSRRFARALPSGALLARLGGDEFGVLIEGAYEHSMDIALALRATLSYPFDIDSQQINIDVSIGVAENTGSPDLLRRADDAMYRAKREGLGVCRL</sequence>
<keyword evidence="1" id="KW-1133">Transmembrane helix</keyword>
<feature type="transmembrane region" description="Helical" evidence="1">
    <location>
        <begin position="42"/>
        <end position="62"/>
    </location>
</feature>
<dbReference type="InterPro" id="IPR000160">
    <property type="entry name" value="GGDEF_dom"/>
</dbReference>
<dbReference type="InterPro" id="IPR052163">
    <property type="entry name" value="DGC-Regulatory_Protein"/>
</dbReference>
<dbReference type="InterPro" id="IPR029787">
    <property type="entry name" value="Nucleotide_cyclase"/>
</dbReference>
<dbReference type="InterPro" id="IPR043128">
    <property type="entry name" value="Rev_trsase/Diguanyl_cyclase"/>
</dbReference>
<protein>
    <submittedName>
        <fullName evidence="3">GGDEF domain-containing protein</fullName>
    </submittedName>
</protein>
<organism evidence="3 4">
    <name type="scientific">Candidatus Planktophila vernalis</name>
    <dbReference type="NCBI Taxonomy" id="1884907"/>
    <lineage>
        <taxon>Bacteria</taxon>
        <taxon>Bacillati</taxon>
        <taxon>Actinomycetota</taxon>
        <taxon>Actinomycetes</taxon>
        <taxon>Candidatus Nanopelagicales</taxon>
        <taxon>Candidatus Nanopelagicaceae</taxon>
        <taxon>Candidatus Planktophila</taxon>
    </lineage>
</organism>
<dbReference type="AlphaFoldDB" id="A0A249KV32"/>
<feature type="transmembrane region" description="Helical" evidence="1">
    <location>
        <begin position="197"/>
        <end position="216"/>
    </location>
</feature>
<dbReference type="NCBIfam" id="TIGR00254">
    <property type="entry name" value="GGDEF"/>
    <property type="match status" value="1"/>
</dbReference>
<dbReference type="EMBL" id="CP016776">
    <property type="protein sequence ID" value="ASY20662.1"/>
    <property type="molecule type" value="Genomic_DNA"/>
</dbReference>
<gene>
    <name evidence="3" type="ORF">A7sIIA15_06240</name>
</gene>
<accession>A0A249KV32</accession>
<feature type="transmembrane region" description="Helical" evidence="1">
    <location>
        <begin position="108"/>
        <end position="126"/>
    </location>
</feature>
<dbReference type="CDD" id="cd01949">
    <property type="entry name" value="GGDEF"/>
    <property type="match status" value="1"/>
</dbReference>
<dbReference type="PROSITE" id="PS50887">
    <property type="entry name" value="GGDEF"/>
    <property type="match status" value="1"/>
</dbReference>
<evidence type="ECO:0000256" key="1">
    <source>
        <dbReference type="SAM" id="Phobius"/>
    </source>
</evidence>
<keyword evidence="1" id="KW-0812">Transmembrane</keyword>
<dbReference type="Gene3D" id="3.30.70.270">
    <property type="match status" value="1"/>
</dbReference>
<dbReference type="PANTHER" id="PTHR46663">
    <property type="entry name" value="DIGUANYLATE CYCLASE DGCT-RELATED"/>
    <property type="match status" value="1"/>
</dbReference>
<dbReference type="KEGG" id="pvn:A7sIIA15_06240"/>
<evidence type="ECO:0000313" key="3">
    <source>
        <dbReference type="EMBL" id="ASY20662.1"/>
    </source>
</evidence>
<reference evidence="3 4" key="1">
    <citation type="submission" date="2016-07" db="EMBL/GenBank/DDBJ databases">
        <title>High microdiversification within the ubiquitous acI lineage of Actinobacteria.</title>
        <authorList>
            <person name="Neuenschwander S.M."/>
            <person name="Salcher M."/>
            <person name="Ghai R."/>
            <person name="Pernthaler J."/>
        </authorList>
    </citation>
    <scope>NUCLEOTIDE SEQUENCE [LARGE SCALE GENOMIC DNA]</scope>
    <source>
        <strain evidence="3">MMS-IIA-15</strain>
    </source>
</reference>
<name>A0A249KV32_9ACTN</name>
<feature type="transmembrane region" description="Helical" evidence="1">
    <location>
        <begin position="222"/>
        <end position="240"/>
    </location>
</feature>
<dbReference type="Proteomes" id="UP000217186">
    <property type="component" value="Chromosome"/>
</dbReference>
<keyword evidence="1" id="KW-0472">Membrane</keyword>